<reference evidence="2" key="1">
    <citation type="journal article" date="2023" name="Mol. Ecol. Resour.">
        <title>Chromosome-level genome assembly of a triploid poplar Populus alba 'Berolinensis'.</title>
        <authorList>
            <person name="Chen S."/>
            <person name="Yu Y."/>
            <person name="Wang X."/>
            <person name="Wang S."/>
            <person name="Zhang T."/>
            <person name="Zhou Y."/>
            <person name="He R."/>
            <person name="Meng N."/>
            <person name="Wang Y."/>
            <person name="Liu W."/>
            <person name="Liu Z."/>
            <person name="Liu J."/>
            <person name="Guo Q."/>
            <person name="Huang H."/>
            <person name="Sederoff R.R."/>
            <person name="Wang G."/>
            <person name="Qu G."/>
            <person name="Chen S."/>
        </authorList>
    </citation>
    <scope>NUCLEOTIDE SEQUENCE</scope>
    <source>
        <strain evidence="2">SC-2020</strain>
    </source>
</reference>
<proteinExistence type="predicted"/>
<dbReference type="EMBL" id="JAQIZT010000010">
    <property type="protein sequence ID" value="KAJ6983712.1"/>
    <property type="molecule type" value="Genomic_DNA"/>
</dbReference>
<feature type="transmembrane region" description="Helical" evidence="1">
    <location>
        <begin position="47"/>
        <end position="65"/>
    </location>
</feature>
<evidence type="ECO:0000256" key="1">
    <source>
        <dbReference type="SAM" id="Phobius"/>
    </source>
</evidence>
<gene>
    <name evidence="2" type="ORF">NC653_026506</name>
</gene>
<organism evidence="2 3">
    <name type="scientific">Populus alba x Populus x berolinensis</name>
    <dbReference type="NCBI Taxonomy" id="444605"/>
    <lineage>
        <taxon>Eukaryota</taxon>
        <taxon>Viridiplantae</taxon>
        <taxon>Streptophyta</taxon>
        <taxon>Embryophyta</taxon>
        <taxon>Tracheophyta</taxon>
        <taxon>Spermatophyta</taxon>
        <taxon>Magnoliopsida</taxon>
        <taxon>eudicotyledons</taxon>
        <taxon>Gunneridae</taxon>
        <taxon>Pentapetalae</taxon>
        <taxon>rosids</taxon>
        <taxon>fabids</taxon>
        <taxon>Malpighiales</taxon>
        <taxon>Salicaceae</taxon>
        <taxon>Saliceae</taxon>
        <taxon>Populus</taxon>
    </lineage>
</organism>
<evidence type="ECO:0000313" key="3">
    <source>
        <dbReference type="Proteomes" id="UP001164929"/>
    </source>
</evidence>
<keyword evidence="3" id="KW-1185">Reference proteome</keyword>
<keyword evidence="1" id="KW-1133">Transmembrane helix</keyword>
<keyword evidence="1" id="KW-0472">Membrane</keyword>
<sequence length="66" mass="7878">MNWQRTKPIFCTAVEKFISACIQVYVHIHQYMVLSYIMLSFVLVQNPYIPCLIYLFLVFSYFCVLS</sequence>
<name>A0AAD6ME95_9ROSI</name>
<keyword evidence="1" id="KW-0812">Transmembrane</keyword>
<comment type="caution">
    <text evidence="2">The sequence shown here is derived from an EMBL/GenBank/DDBJ whole genome shotgun (WGS) entry which is preliminary data.</text>
</comment>
<evidence type="ECO:0000313" key="2">
    <source>
        <dbReference type="EMBL" id="KAJ6983712.1"/>
    </source>
</evidence>
<dbReference type="AlphaFoldDB" id="A0AAD6ME95"/>
<feature type="transmembrane region" description="Helical" evidence="1">
    <location>
        <begin position="20"/>
        <end position="41"/>
    </location>
</feature>
<dbReference type="Proteomes" id="UP001164929">
    <property type="component" value="Chromosome 10"/>
</dbReference>
<protein>
    <submittedName>
        <fullName evidence="2">Uncharacterized protein</fullName>
    </submittedName>
</protein>
<accession>A0AAD6ME95</accession>